<keyword evidence="2" id="KW-1133">Transmembrane helix</keyword>
<dbReference type="AlphaFoldDB" id="C5KTW5"/>
<protein>
    <submittedName>
        <fullName evidence="3">Uncharacterized protein</fullName>
    </submittedName>
</protein>
<evidence type="ECO:0000256" key="2">
    <source>
        <dbReference type="SAM" id="Phobius"/>
    </source>
</evidence>
<feature type="region of interest" description="Disordered" evidence="1">
    <location>
        <begin position="1"/>
        <end position="56"/>
    </location>
</feature>
<organism evidence="4">
    <name type="scientific">Perkinsus marinus (strain ATCC 50983 / TXsc)</name>
    <dbReference type="NCBI Taxonomy" id="423536"/>
    <lineage>
        <taxon>Eukaryota</taxon>
        <taxon>Sar</taxon>
        <taxon>Alveolata</taxon>
        <taxon>Perkinsozoa</taxon>
        <taxon>Perkinsea</taxon>
        <taxon>Perkinsida</taxon>
        <taxon>Perkinsidae</taxon>
        <taxon>Perkinsus</taxon>
    </lineage>
</organism>
<dbReference type="GeneID" id="9060845"/>
<reference evidence="3 4" key="1">
    <citation type="submission" date="2008-07" db="EMBL/GenBank/DDBJ databases">
        <authorList>
            <person name="El-Sayed N."/>
            <person name="Caler E."/>
            <person name="Inman J."/>
            <person name="Amedeo P."/>
            <person name="Hass B."/>
            <person name="Wortman J."/>
        </authorList>
    </citation>
    <scope>NUCLEOTIDE SEQUENCE [LARGE SCALE GENOMIC DNA]</scope>
    <source>
        <strain evidence="4">ATCC 50983 / TXsc</strain>
    </source>
</reference>
<dbReference type="Proteomes" id="UP000007800">
    <property type="component" value="Unassembled WGS sequence"/>
</dbReference>
<name>C5KTW5_PERM5</name>
<evidence type="ECO:0000313" key="4">
    <source>
        <dbReference type="Proteomes" id="UP000007800"/>
    </source>
</evidence>
<dbReference type="OrthoDB" id="195748at2759"/>
<feature type="compositionally biased region" description="Basic and acidic residues" evidence="1">
    <location>
        <begin position="23"/>
        <end position="36"/>
    </location>
</feature>
<keyword evidence="4" id="KW-1185">Reference proteome</keyword>
<dbReference type="InParanoid" id="C5KTW5"/>
<proteinExistence type="predicted"/>
<evidence type="ECO:0000256" key="1">
    <source>
        <dbReference type="SAM" id="MobiDB-lite"/>
    </source>
</evidence>
<feature type="compositionally biased region" description="Polar residues" evidence="1">
    <location>
        <begin position="1"/>
        <end position="10"/>
    </location>
</feature>
<gene>
    <name evidence="3" type="ORF">Pmar_PMAR019111</name>
</gene>
<evidence type="ECO:0000313" key="3">
    <source>
        <dbReference type="EMBL" id="EER12007.1"/>
    </source>
</evidence>
<accession>C5KTW5</accession>
<dbReference type="RefSeq" id="XP_002780212.1">
    <property type="nucleotide sequence ID" value="XM_002780166.1"/>
</dbReference>
<sequence length="130" mass="14212">MLQSATSAAPQQWRCGKSFCTSSDKKDRGLTYKRPPEANQPWAPSDDPNKVYSANSIPPSVVEKAKESDAWLPVRDPNSGGIYWWHPRSNATTPIGSGKPETLMRALGNSAMFGAGAAMFFALLYRVFGM</sequence>
<keyword evidence="2" id="KW-0812">Transmembrane</keyword>
<keyword evidence="2" id="KW-0472">Membrane</keyword>
<feature type="transmembrane region" description="Helical" evidence="2">
    <location>
        <begin position="106"/>
        <end position="128"/>
    </location>
</feature>
<dbReference type="OMA" id="NRSIPRW"/>
<dbReference type="EMBL" id="GG676180">
    <property type="protein sequence ID" value="EER12007.1"/>
    <property type="molecule type" value="Genomic_DNA"/>
</dbReference>